<keyword evidence="6 8" id="KW-1133">Transmembrane helix</keyword>
<dbReference type="InterPro" id="IPR037294">
    <property type="entry name" value="ABC_BtuC-like"/>
</dbReference>
<evidence type="ECO:0000313" key="9">
    <source>
        <dbReference type="EMBL" id="CAA6824314.1"/>
    </source>
</evidence>
<dbReference type="CDD" id="cd06550">
    <property type="entry name" value="TM_ABC_iron-siderophores_like"/>
    <property type="match status" value="1"/>
</dbReference>
<feature type="transmembrane region" description="Helical" evidence="8">
    <location>
        <begin position="7"/>
        <end position="25"/>
    </location>
</feature>
<evidence type="ECO:0000256" key="3">
    <source>
        <dbReference type="ARBA" id="ARBA00022448"/>
    </source>
</evidence>
<protein>
    <submittedName>
        <fullName evidence="9">Vitamin B12 ABC transporter, permease component BtuC</fullName>
    </submittedName>
</protein>
<feature type="transmembrane region" description="Helical" evidence="8">
    <location>
        <begin position="62"/>
        <end position="82"/>
    </location>
</feature>
<evidence type="ECO:0000256" key="6">
    <source>
        <dbReference type="ARBA" id="ARBA00022989"/>
    </source>
</evidence>
<feature type="transmembrane region" description="Helical" evidence="8">
    <location>
        <begin position="236"/>
        <end position="263"/>
    </location>
</feature>
<keyword evidence="5 8" id="KW-0812">Transmembrane</keyword>
<dbReference type="GO" id="GO:0005886">
    <property type="term" value="C:plasma membrane"/>
    <property type="evidence" value="ECO:0007669"/>
    <property type="project" value="UniProtKB-SubCell"/>
</dbReference>
<evidence type="ECO:0000256" key="4">
    <source>
        <dbReference type="ARBA" id="ARBA00022475"/>
    </source>
</evidence>
<evidence type="ECO:0000256" key="2">
    <source>
        <dbReference type="ARBA" id="ARBA00007935"/>
    </source>
</evidence>
<feature type="transmembrane region" description="Helical" evidence="8">
    <location>
        <begin position="89"/>
        <end position="108"/>
    </location>
</feature>
<sequence length="333" mass="35243">MRYGRYFWLMTGLTCLMLVLMVFSLRVGHVVIPFAEVAAALFSGDDGASSIIVREIRIPRTFLAVFIGAMLAVSGAVLQGLFRNPLAEPGIIGVGAAASLGAVIAIYSGLSASFFLALPLMAQTGALLAVFVLYQLSGRQASTLTLILAGVALTSMASAVTSLVLNMSANPYAAMEIVFWMMGSLQDRSMDHVWLSVPFIIISLLMLFMTAKALYALSLGEDVAQSLGVSLPRTRFLAIVGTALGVGAATAVAGMIGFIGLVVPHLLRPLVGHHPVALLPASALGGACFLLMADIVTRMIFINRDLKLGVVTALVGAPFFLWLLIKSRRTVWS</sequence>
<accession>A0A6S6TXX2</accession>
<dbReference type="EMBL" id="CACVAT010000389">
    <property type="protein sequence ID" value="CAA6824314.1"/>
    <property type="molecule type" value="Genomic_DNA"/>
</dbReference>
<dbReference type="FunFam" id="1.10.3470.10:FF:000001">
    <property type="entry name" value="Vitamin B12 ABC transporter permease BtuC"/>
    <property type="match status" value="1"/>
</dbReference>
<dbReference type="SUPFAM" id="SSF81345">
    <property type="entry name" value="ABC transporter involved in vitamin B12 uptake, BtuC"/>
    <property type="match status" value="1"/>
</dbReference>
<reference evidence="9" key="1">
    <citation type="submission" date="2020-01" db="EMBL/GenBank/DDBJ databases">
        <authorList>
            <person name="Meier V. D."/>
            <person name="Meier V D."/>
        </authorList>
    </citation>
    <scope>NUCLEOTIDE SEQUENCE</scope>
    <source>
        <strain evidence="9">HLG_WM_MAG_09</strain>
    </source>
</reference>
<organism evidence="9">
    <name type="scientific">uncultured Thiotrichaceae bacterium</name>
    <dbReference type="NCBI Taxonomy" id="298394"/>
    <lineage>
        <taxon>Bacteria</taxon>
        <taxon>Pseudomonadati</taxon>
        <taxon>Pseudomonadota</taxon>
        <taxon>Gammaproteobacteria</taxon>
        <taxon>Thiotrichales</taxon>
        <taxon>Thiotrichaceae</taxon>
        <taxon>environmental samples</taxon>
    </lineage>
</organism>
<dbReference type="PANTHER" id="PTHR30472">
    <property type="entry name" value="FERRIC ENTEROBACTIN TRANSPORT SYSTEM PERMEASE PROTEIN"/>
    <property type="match status" value="1"/>
</dbReference>
<evidence type="ECO:0000256" key="8">
    <source>
        <dbReference type="SAM" id="Phobius"/>
    </source>
</evidence>
<feature type="transmembrane region" description="Helical" evidence="8">
    <location>
        <begin position="275"/>
        <end position="296"/>
    </location>
</feature>
<dbReference type="InterPro" id="IPR000522">
    <property type="entry name" value="ABC_transptr_permease_BtuC"/>
</dbReference>
<dbReference type="PANTHER" id="PTHR30472:SF29">
    <property type="entry name" value="VITAMIN B12 IMPORT SYSTEM PERMEASE PROTEIN BTUC"/>
    <property type="match status" value="1"/>
</dbReference>
<dbReference type="Gene3D" id="1.10.3470.10">
    <property type="entry name" value="ABC transporter involved in vitamin B12 uptake, BtuC"/>
    <property type="match status" value="1"/>
</dbReference>
<evidence type="ECO:0000256" key="7">
    <source>
        <dbReference type="ARBA" id="ARBA00023136"/>
    </source>
</evidence>
<comment type="subcellular location">
    <subcellularLocation>
        <location evidence="1">Cell membrane</location>
        <topology evidence="1">Multi-pass membrane protein</topology>
    </subcellularLocation>
</comment>
<dbReference type="Pfam" id="PF01032">
    <property type="entry name" value="FecCD"/>
    <property type="match status" value="1"/>
</dbReference>
<keyword evidence="3" id="KW-0813">Transport</keyword>
<evidence type="ECO:0000256" key="5">
    <source>
        <dbReference type="ARBA" id="ARBA00022692"/>
    </source>
</evidence>
<gene>
    <name evidence="9" type="ORF">HELGO_WM43313</name>
</gene>
<proteinExistence type="inferred from homology"/>
<feature type="transmembrane region" description="Helical" evidence="8">
    <location>
        <begin position="146"/>
        <end position="173"/>
    </location>
</feature>
<keyword evidence="7 8" id="KW-0472">Membrane</keyword>
<name>A0A6S6TXX2_9GAMM</name>
<feature type="transmembrane region" description="Helical" evidence="8">
    <location>
        <begin position="114"/>
        <end position="134"/>
    </location>
</feature>
<dbReference type="GO" id="GO:0022857">
    <property type="term" value="F:transmembrane transporter activity"/>
    <property type="evidence" value="ECO:0007669"/>
    <property type="project" value="InterPro"/>
</dbReference>
<dbReference type="GO" id="GO:0015889">
    <property type="term" value="P:cobalamin transport"/>
    <property type="evidence" value="ECO:0007669"/>
    <property type="project" value="TreeGrafter"/>
</dbReference>
<keyword evidence="4" id="KW-1003">Cell membrane</keyword>
<evidence type="ECO:0000256" key="1">
    <source>
        <dbReference type="ARBA" id="ARBA00004651"/>
    </source>
</evidence>
<comment type="similarity">
    <text evidence="2">Belongs to the binding-protein-dependent transport system permease family. FecCD subfamily.</text>
</comment>
<feature type="transmembrane region" description="Helical" evidence="8">
    <location>
        <begin position="308"/>
        <end position="325"/>
    </location>
</feature>
<dbReference type="AlphaFoldDB" id="A0A6S6TXX2"/>
<feature type="transmembrane region" description="Helical" evidence="8">
    <location>
        <begin position="193"/>
        <end position="215"/>
    </location>
</feature>